<dbReference type="InterPro" id="IPR001036">
    <property type="entry name" value="Acrflvin-R"/>
</dbReference>
<feature type="transmembrane region" description="Helical" evidence="1">
    <location>
        <begin position="384"/>
        <end position="409"/>
    </location>
</feature>
<name>A0A6I1FHI5_9BACI</name>
<dbReference type="SUPFAM" id="SSF82693">
    <property type="entry name" value="Multidrug efflux transporter AcrB pore domain, PN1, PN2, PC1 and PC2 subdomains"/>
    <property type="match status" value="3"/>
</dbReference>
<feature type="transmembrane region" description="Helical" evidence="1">
    <location>
        <begin position="953"/>
        <end position="972"/>
    </location>
</feature>
<dbReference type="Pfam" id="PF00873">
    <property type="entry name" value="ACR_tran"/>
    <property type="match status" value="1"/>
</dbReference>
<evidence type="ECO:0000313" key="3">
    <source>
        <dbReference type="Proteomes" id="UP000429595"/>
    </source>
</evidence>
<evidence type="ECO:0000256" key="1">
    <source>
        <dbReference type="SAM" id="Phobius"/>
    </source>
</evidence>
<dbReference type="Gene3D" id="3.30.70.1320">
    <property type="entry name" value="Multidrug efflux transporter AcrB pore domain like"/>
    <property type="match status" value="1"/>
</dbReference>
<feature type="transmembrane region" description="Helical" evidence="1">
    <location>
        <begin position="461"/>
        <end position="480"/>
    </location>
</feature>
<feature type="transmembrane region" description="Helical" evidence="1">
    <location>
        <begin position="12"/>
        <end position="34"/>
    </location>
</feature>
<feature type="transmembrane region" description="Helical" evidence="1">
    <location>
        <begin position="855"/>
        <end position="874"/>
    </location>
</feature>
<feature type="transmembrane region" description="Helical" evidence="1">
    <location>
        <begin position="881"/>
        <end position="901"/>
    </location>
</feature>
<feature type="transmembrane region" description="Helical" evidence="1">
    <location>
        <begin position="519"/>
        <end position="544"/>
    </location>
</feature>
<dbReference type="SUPFAM" id="SSF82866">
    <property type="entry name" value="Multidrug efflux transporter AcrB transmembrane domain"/>
    <property type="match status" value="2"/>
</dbReference>
<dbReference type="EMBL" id="WEIO01000002">
    <property type="protein sequence ID" value="KAB7707867.1"/>
    <property type="molecule type" value="Genomic_DNA"/>
</dbReference>
<evidence type="ECO:0000313" key="2">
    <source>
        <dbReference type="EMBL" id="KAB7707867.1"/>
    </source>
</evidence>
<organism evidence="2 3">
    <name type="scientific">Bacillus aerolatus</name>
    <dbReference type="NCBI Taxonomy" id="2653354"/>
    <lineage>
        <taxon>Bacteria</taxon>
        <taxon>Bacillati</taxon>
        <taxon>Bacillota</taxon>
        <taxon>Bacilli</taxon>
        <taxon>Bacillales</taxon>
        <taxon>Bacillaceae</taxon>
        <taxon>Bacillus</taxon>
    </lineage>
</organism>
<keyword evidence="1" id="KW-0472">Membrane</keyword>
<dbReference type="GO" id="GO:0005886">
    <property type="term" value="C:plasma membrane"/>
    <property type="evidence" value="ECO:0007669"/>
    <property type="project" value="TreeGrafter"/>
</dbReference>
<reference evidence="2 3" key="1">
    <citation type="submission" date="2019-10" db="EMBL/GenBank/DDBJ databases">
        <title>Bacillus aerolatum sp. nov., isolated from bioaerosol of sport playgrounds.</title>
        <authorList>
            <person name="Chen P."/>
            <person name="Zhang G."/>
        </authorList>
    </citation>
    <scope>NUCLEOTIDE SEQUENCE [LARGE SCALE GENOMIC DNA]</scope>
    <source>
        <strain evidence="2 3">CX253</strain>
    </source>
</reference>
<dbReference type="PANTHER" id="PTHR32063">
    <property type="match status" value="1"/>
</dbReference>
<accession>A0A6I1FHI5</accession>
<dbReference type="AlphaFoldDB" id="A0A6I1FHI5"/>
<feature type="transmembrane region" description="Helical" evidence="1">
    <location>
        <begin position="907"/>
        <end position="932"/>
    </location>
</feature>
<keyword evidence="1" id="KW-1133">Transmembrane helix</keyword>
<dbReference type="Gene3D" id="3.30.70.1430">
    <property type="entry name" value="Multidrug efflux transporter AcrB pore domain"/>
    <property type="match status" value="2"/>
</dbReference>
<protein>
    <submittedName>
        <fullName evidence="2">MMPL family transporter</fullName>
    </submittedName>
</protein>
<feature type="transmembrane region" description="Helical" evidence="1">
    <location>
        <begin position="358"/>
        <end position="378"/>
    </location>
</feature>
<dbReference type="PANTHER" id="PTHR32063:SF0">
    <property type="entry name" value="SWARMING MOTILITY PROTEIN SWRC"/>
    <property type="match status" value="1"/>
</dbReference>
<dbReference type="Gene3D" id="3.30.70.1440">
    <property type="entry name" value="Multidrug efflux transporter AcrB pore domain"/>
    <property type="match status" value="1"/>
</dbReference>
<dbReference type="Gene3D" id="1.20.1640.10">
    <property type="entry name" value="Multidrug efflux transporter AcrB transmembrane domain"/>
    <property type="match status" value="2"/>
</dbReference>
<gene>
    <name evidence="2" type="ORF">F9802_03910</name>
</gene>
<dbReference type="RefSeq" id="WP_152149854.1">
    <property type="nucleotide sequence ID" value="NZ_WEIO01000002.1"/>
</dbReference>
<dbReference type="Gene3D" id="3.30.2090.10">
    <property type="entry name" value="Multidrug efflux transporter AcrB TolC docking domain, DN and DC subdomains"/>
    <property type="match status" value="2"/>
</dbReference>
<sequence>MRISNFSIKRPVFTIVVMFLVIILGVVSLLKIPLKLIPDINPPIAVVVTSYEGASPIEIVEKVTKPLEESLSTLPGIKNITSTTREGSNLIFMEFSWSTKIDDIQADVLQRIDQTPIPDEANKPQFLKFDPSQFPIIQLSLQSTSNEKELQKLASKLEKDLTTVEGVANVNVSGTLDEEVVIELDEKKLEQYNLAQSDVVQLIQANNISLPGNTVESDGLSLTTRIVSQLTSVEEIKNLVLTVNPLNGKEITIGDIASVESKGKETGHLTRANENPAVLLSVLQQADANTAEVSKQFQQQLDELLQEEQYKNIKADILFDQGDYIRLAIGNIGSSLILGGAFAMLVLFAFLRNVRSPLIIGVAIPYSVIVTFVLMYFADFNLNIMTLGALALGIGMLVDNAIVVIENIYRHLSMGKDSRQAARDGAKEVGAAITASTLTTVAVFLPVVFISGILGQIFKEFALTISFSLAASLVVALTVIPMMASRWLKHSTDSEESRKESNIMKQYERAVRWALRHRLLVLAASLLLLIGGGLGLTTVGSQFLPATDEGFFNIRLEVENGTSLKETDKVVKAIEKELGKEKDVDVYVSLVGSTQEDSFRGTGTSNIAELYVKLKPLEKRERSVFAFVDDVKRDVEKAARTVNSTAEVTFNMQTASGSSPQTLTFNVRDVDTERLDQAVKDVEEAVSGINEITEISTNREETVKEVQITVKRDKALEAGLAPAQIASIVNDATRGVPATQIINRNSDVQTVNVRYDEQVTKNVEQLKKLLVKTPAGNFHQLDDLADIQVKEGPVVIQRINQQEAVQFTTKYTSNTNLGDISEKADEKIAALHLADETTITFGGDRDLLESSIDDMVLALVLAIVLIYIVMAAQYESFKYPFVIMFTVPLMVVGVAFALMITRTPISIPAVIGVLILAGIVVNNAIVIVDYIIQRKRSGLNGYEAIIESAKDRARPILMTALTTILGLVPLAIGLGGGTEINQPMGITVIGGLLSSTLLTLFVIPVVYSFFDKDTRRINKKSK</sequence>
<keyword evidence="1" id="KW-0812">Transmembrane</keyword>
<dbReference type="SUPFAM" id="SSF82714">
    <property type="entry name" value="Multidrug efflux transporter AcrB TolC docking domain, DN and DC subdomains"/>
    <property type="match status" value="2"/>
</dbReference>
<proteinExistence type="predicted"/>
<feature type="transmembrane region" description="Helical" evidence="1">
    <location>
        <begin position="429"/>
        <end position="455"/>
    </location>
</feature>
<dbReference type="GO" id="GO:0042910">
    <property type="term" value="F:xenobiotic transmembrane transporter activity"/>
    <property type="evidence" value="ECO:0007669"/>
    <property type="project" value="TreeGrafter"/>
</dbReference>
<feature type="transmembrane region" description="Helical" evidence="1">
    <location>
        <begin position="327"/>
        <end position="351"/>
    </location>
</feature>
<dbReference type="Proteomes" id="UP000429595">
    <property type="component" value="Unassembled WGS sequence"/>
</dbReference>
<keyword evidence="3" id="KW-1185">Reference proteome</keyword>
<dbReference type="PRINTS" id="PR00702">
    <property type="entry name" value="ACRIFLAVINRP"/>
</dbReference>
<feature type="transmembrane region" description="Helical" evidence="1">
    <location>
        <begin position="984"/>
        <end position="1010"/>
    </location>
</feature>
<comment type="caution">
    <text evidence="2">The sequence shown here is derived from an EMBL/GenBank/DDBJ whole genome shotgun (WGS) entry which is preliminary data.</text>
</comment>
<dbReference type="InterPro" id="IPR027463">
    <property type="entry name" value="AcrB_DN_DC_subdom"/>
</dbReference>